<dbReference type="PANTHER" id="PTHR46696">
    <property type="entry name" value="P450, PUTATIVE (EUROFUNG)-RELATED"/>
    <property type="match status" value="1"/>
</dbReference>
<dbReference type="RefSeq" id="WP_017575686.1">
    <property type="nucleotide sequence ID" value="NZ_BMXL01000004.1"/>
</dbReference>
<organism evidence="2 3">
    <name type="scientific">Nocardiopsis kunsanensis</name>
    <dbReference type="NCBI Taxonomy" id="141693"/>
    <lineage>
        <taxon>Bacteria</taxon>
        <taxon>Bacillati</taxon>
        <taxon>Actinomycetota</taxon>
        <taxon>Actinomycetes</taxon>
        <taxon>Streptosporangiales</taxon>
        <taxon>Nocardiopsidaceae</taxon>
        <taxon>Nocardiopsis</taxon>
    </lineage>
</organism>
<dbReference type="InterPro" id="IPR002397">
    <property type="entry name" value="Cyt_P450_B"/>
</dbReference>
<dbReference type="GO" id="GO:0020037">
    <property type="term" value="F:heme binding"/>
    <property type="evidence" value="ECO:0007669"/>
    <property type="project" value="InterPro"/>
</dbReference>
<evidence type="ECO:0000256" key="1">
    <source>
        <dbReference type="ARBA" id="ARBA00010617"/>
    </source>
</evidence>
<dbReference type="Proteomes" id="UP000654947">
    <property type="component" value="Unassembled WGS sequence"/>
</dbReference>
<dbReference type="Gene3D" id="1.10.630.10">
    <property type="entry name" value="Cytochrome P450"/>
    <property type="match status" value="2"/>
</dbReference>
<keyword evidence="3" id="KW-1185">Reference proteome</keyword>
<dbReference type="PRINTS" id="PR00359">
    <property type="entry name" value="BP450"/>
</dbReference>
<accession>A0A918XAF4</accession>
<dbReference type="AlphaFoldDB" id="A0A918XAF4"/>
<gene>
    <name evidence="2" type="ORF">GCM10007147_11130</name>
</gene>
<proteinExistence type="inferred from homology"/>
<protein>
    <submittedName>
        <fullName evidence="2">Uncharacterized protein</fullName>
    </submittedName>
</protein>
<reference evidence="2 3" key="1">
    <citation type="journal article" date="2014" name="Int. J. Syst. Evol. Microbiol.">
        <title>Complete genome sequence of Corynebacterium casei LMG S-19264T (=DSM 44701T), isolated from a smear-ripened cheese.</title>
        <authorList>
            <consortium name="US DOE Joint Genome Institute (JGI-PGF)"/>
            <person name="Walter F."/>
            <person name="Albersmeier A."/>
            <person name="Kalinowski J."/>
            <person name="Ruckert C."/>
        </authorList>
    </citation>
    <scope>NUCLEOTIDE SEQUENCE [LARGE SCALE GENOMIC DNA]</scope>
    <source>
        <strain evidence="2 3">KCTC 19473</strain>
    </source>
</reference>
<name>A0A918XAF4_9ACTN</name>
<evidence type="ECO:0000313" key="3">
    <source>
        <dbReference type="Proteomes" id="UP000654947"/>
    </source>
</evidence>
<dbReference type="GO" id="GO:0004497">
    <property type="term" value="F:monooxygenase activity"/>
    <property type="evidence" value="ECO:0007669"/>
    <property type="project" value="InterPro"/>
</dbReference>
<comment type="similarity">
    <text evidence="1">Belongs to the cytochrome P450 family.</text>
</comment>
<dbReference type="SUPFAM" id="SSF48264">
    <property type="entry name" value="Cytochrome P450"/>
    <property type="match status" value="1"/>
</dbReference>
<dbReference type="EMBL" id="BMXL01000004">
    <property type="protein sequence ID" value="GHD19840.1"/>
    <property type="molecule type" value="Genomic_DNA"/>
</dbReference>
<dbReference type="PANTHER" id="PTHR46696:SF1">
    <property type="entry name" value="CYTOCHROME P450 YJIB-RELATED"/>
    <property type="match status" value="1"/>
</dbReference>
<sequence>MDLLDGLRVDARLRKVARPAFVPRMVRRDRELVEQALARGGFDLVRVPARPLPVRGVAHLLGIPESDHVRSVRSGTTIGAVLAWSARHPGRIRHAGAELDVLFDRLFAERRTLPREDVLSCLAPAAVEEALRYGSSAQTTGRWAHRDTEGAGEHLSFSPCARYCSGAPPARSEGGAALQVPAEQAPGSVPVAAPRRRRMLTVRGLSDLPVKVGVC</sequence>
<dbReference type="GO" id="GO:0016705">
    <property type="term" value="F:oxidoreductase activity, acting on paired donors, with incorporation or reduction of molecular oxygen"/>
    <property type="evidence" value="ECO:0007669"/>
    <property type="project" value="InterPro"/>
</dbReference>
<dbReference type="InterPro" id="IPR036396">
    <property type="entry name" value="Cyt_P450_sf"/>
</dbReference>
<evidence type="ECO:0000313" key="2">
    <source>
        <dbReference type="EMBL" id="GHD19840.1"/>
    </source>
</evidence>
<comment type="caution">
    <text evidence="2">The sequence shown here is derived from an EMBL/GenBank/DDBJ whole genome shotgun (WGS) entry which is preliminary data.</text>
</comment>
<dbReference type="GO" id="GO:0005506">
    <property type="term" value="F:iron ion binding"/>
    <property type="evidence" value="ECO:0007669"/>
    <property type="project" value="InterPro"/>
</dbReference>